<gene>
    <name evidence="1" type="ORF">ASN18_0217</name>
</gene>
<evidence type="ECO:0008006" key="3">
    <source>
        <dbReference type="Google" id="ProtNLM"/>
    </source>
</evidence>
<name>A0ABR5SJD4_9BACT</name>
<organism evidence="1 2">
    <name type="scientific">Candidatus Magnetominusculus xianensis</name>
    <dbReference type="NCBI Taxonomy" id="1748249"/>
    <lineage>
        <taxon>Bacteria</taxon>
        <taxon>Pseudomonadati</taxon>
        <taxon>Nitrospirota</taxon>
        <taxon>Nitrospiria</taxon>
        <taxon>Nitrospirales</taxon>
        <taxon>Nitrospiraceae</taxon>
        <taxon>Candidatus Magnetominusculus</taxon>
    </lineage>
</organism>
<dbReference type="EMBL" id="LNQR01000005">
    <property type="protein sequence ID" value="KWT94487.1"/>
    <property type="molecule type" value="Genomic_DNA"/>
</dbReference>
<evidence type="ECO:0000313" key="2">
    <source>
        <dbReference type="Proteomes" id="UP000060487"/>
    </source>
</evidence>
<comment type="caution">
    <text evidence="1">The sequence shown here is derived from an EMBL/GenBank/DDBJ whole genome shotgun (WGS) entry which is preliminary data.</text>
</comment>
<reference evidence="1 2" key="1">
    <citation type="submission" date="2015-11" db="EMBL/GenBank/DDBJ databases">
        <authorList>
            <person name="Lin W."/>
        </authorList>
    </citation>
    <scope>NUCLEOTIDE SEQUENCE [LARGE SCALE GENOMIC DNA]</scope>
    <source>
        <strain evidence="1 2">HCH-1</strain>
    </source>
</reference>
<dbReference type="Proteomes" id="UP000060487">
    <property type="component" value="Unassembled WGS sequence"/>
</dbReference>
<accession>A0ABR5SJD4</accession>
<sequence>MSILQRIRQKIIDKDYYISSHAEDEMFDDALEREDVENVILRGIIERKLITDIRGTRYRIEGFSLRGERVHVICRFRENSTLVIITTYVVMEEK</sequence>
<dbReference type="Pfam" id="PF14076">
    <property type="entry name" value="DUF4258"/>
    <property type="match status" value="1"/>
</dbReference>
<keyword evidence="2" id="KW-1185">Reference proteome</keyword>
<evidence type="ECO:0000313" key="1">
    <source>
        <dbReference type="EMBL" id="KWT94487.1"/>
    </source>
</evidence>
<dbReference type="InterPro" id="IPR025354">
    <property type="entry name" value="DUF4258"/>
</dbReference>
<protein>
    <recommendedName>
        <fullName evidence="3">DUF4258 domain-containing protein</fullName>
    </recommendedName>
</protein>
<proteinExistence type="predicted"/>